<dbReference type="SUPFAM" id="SSF160379">
    <property type="entry name" value="SP0830-like"/>
    <property type="match status" value="1"/>
</dbReference>
<protein>
    <submittedName>
        <fullName evidence="1">DUF1697 domain-containing protein</fullName>
    </submittedName>
</protein>
<dbReference type="Proteomes" id="UP001404104">
    <property type="component" value="Unassembled WGS sequence"/>
</dbReference>
<dbReference type="PANTHER" id="PTHR36439">
    <property type="entry name" value="BLL4334 PROTEIN"/>
    <property type="match status" value="1"/>
</dbReference>
<evidence type="ECO:0000313" key="1">
    <source>
        <dbReference type="EMBL" id="MEN2787817.1"/>
    </source>
</evidence>
<dbReference type="Pfam" id="PF08002">
    <property type="entry name" value="DUF1697"/>
    <property type="match status" value="1"/>
</dbReference>
<dbReference type="Gene3D" id="3.30.70.1280">
    <property type="entry name" value="SP0830-like domains"/>
    <property type="match status" value="1"/>
</dbReference>
<sequence length="177" mass="19155">MRWAALLKGVNVGGNRKLPMADLKMLIESLGYTAVKTLLASGNVVFSCDESDGAVIEAGLEQALTTLGLTTDVLVRNQADIEGILTANPFPDAATDHPSHYVVAFHRDPVPDGLIARVPELYQGPERMAAIGRELYVDYADNIGESKLPQAMAKLKFPKLATARNWNTVLKLRALLA</sequence>
<comment type="caution">
    <text evidence="1">The sequence shown here is derived from an EMBL/GenBank/DDBJ whole genome shotgun (WGS) entry which is preliminary data.</text>
</comment>
<accession>A0ABU9XWC1</accession>
<name>A0ABU9XWC1_9SPHN</name>
<evidence type="ECO:0000313" key="2">
    <source>
        <dbReference type="Proteomes" id="UP001404104"/>
    </source>
</evidence>
<organism evidence="1 2">
    <name type="scientific">Sphingomonas qilianensis</name>
    <dbReference type="NCBI Taxonomy" id="1736690"/>
    <lineage>
        <taxon>Bacteria</taxon>
        <taxon>Pseudomonadati</taxon>
        <taxon>Pseudomonadota</taxon>
        <taxon>Alphaproteobacteria</taxon>
        <taxon>Sphingomonadales</taxon>
        <taxon>Sphingomonadaceae</taxon>
        <taxon>Sphingomonas</taxon>
    </lineage>
</organism>
<dbReference type="PANTHER" id="PTHR36439:SF1">
    <property type="entry name" value="DUF1697 DOMAIN-CONTAINING PROTEIN"/>
    <property type="match status" value="1"/>
</dbReference>
<dbReference type="EMBL" id="JBDIMF010000007">
    <property type="protein sequence ID" value="MEN2787817.1"/>
    <property type="molecule type" value="Genomic_DNA"/>
</dbReference>
<keyword evidence="2" id="KW-1185">Reference proteome</keyword>
<gene>
    <name evidence="1" type="ORF">ABC969_15490</name>
</gene>
<reference evidence="1 2" key="1">
    <citation type="submission" date="2024-05" db="EMBL/GenBank/DDBJ databases">
        <authorList>
            <person name="Liu Q."/>
            <person name="Xin Y.-H."/>
        </authorList>
    </citation>
    <scope>NUCLEOTIDE SEQUENCE [LARGE SCALE GENOMIC DNA]</scope>
    <source>
        <strain evidence="1 2">CGMCC 1.15349</strain>
    </source>
</reference>
<proteinExistence type="predicted"/>
<dbReference type="InterPro" id="IPR012545">
    <property type="entry name" value="DUF1697"/>
</dbReference>
<dbReference type="PIRSF" id="PIRSF008502">
    <property type="entry name" value="UCP008502"/>
    <property type="match status" value="1"/>
</dbReference>
<dbReference type="RefSeq" id="WP_345866095.1">
    <property type="nucleotide sequence ID" value="NZ_JBDIMF010000007.1"/>
</dbReference>